<protein>
    <submittedName>
        <fullName evidence="8">Phosphonate ABC transporter, permease protein PhnE</fullName>
    </submittedName>
</protein>
<dbReference type="PANTHER" id="PTHR30043:SF9">
    <property type="entry name" value="PHOSPHONATES TRANSPORT SYSTEM PERMEASE PROTEIN"/>
    <property type="match status" value="1"/>
</dbReference>
<keyword evidence="3 6" id="KW-0812">Transmembrane</keyword>
<evidence type="ECO:0000256" key="3">
    <source>
        <dbReference type="ARBA" id="ARBA00022692"/>
    </source>
</evidence>
<feature type="transmembrane region" description="Helical" evidence="6">
    <location>
        <begin position="114"/>
        <end position="137"/>
    </location>
</feature>
<dbReference type="Pfam" id="PF00528">
    <property type="entry name" value="BPD_transp_1"/>
    <property type="match status" value="1"/>
</dbReference>
<dbReference type="GO" id="GO:0015416">
    <property type="term" value="F:ABC-type phosphonate transporter activity"/>
    <property type="evidence" value="ECO:0007669"/>
    <property type="project" value="InterPro"/>
</dbReference>
<dbReference type="Proteomes" id="UP000661507">
    <property type="component" value="Unassembled WGS sequence"/>
</dbReference>
<evidence type="ECO:0000256" key="1">
    <source>
        <dbReference type="ARBA" id="ARBA00004651"/>
    </source>
</evidence>
<evidence type="ECO:0000313" key="8">
    <source>
        <dbReference type="EMBL" id="GGJ31202.1"/>
    </source>
</evidence>
<gene>
    <name evidence="8" type="primary">phoT</name>
    <name evidence="8" type="ORF">GCM10011320_43290</name>
</gene>
<evidence type="ECO:0000256" key="6">
    <source>
        <dbReference type="RuleBase" id="RU363032"/>
    </source>
</evidence>
<reference evidence="8" key="2">
    <citation type="submission" date="2020-09" db="EMBL/GenBank/DDBJ databases">
        <authorList>
            <person name="Sun Q."/>
            <person name="Zhou Y."/>
        </authorList>
    </citation>
    <scope>NUCLEOTIDE SEQUENCE</scope>
    <source>
        <strain evidence="8">CGMCC 1.3617</strain>
    </source>
</reference>
<dbReference type="PANTHER" id="PTHR30043">
    <property type="entry name" value="PHOSPHONATES TRANSPORT SYSTEM PERMEASE PROTEIN"/>
    <property type="match status" value="1"/>
</dbReference>
<feature type="transmembrane region" description="Helical" evidence="6">
    <location>
        <begin position="200"/>
        <end position="221"/>
    </location>
</feature>
<dbReference type="GO" id="GO:0005886">
    <property type="term" value="C:plasma membrane"/>
    <property type="evidence" value="ECO:0007669"/>
    <property type="project" value="UniProtKB-SubCell"/>
</dbReference>
<dbReference type="InterPro" id="IPR035906">
    <property type="entry name" value="MetI-like_sf"/>
</dbReference>
<comment type="subcellular location">
    <subcellularLocation>
        <location evidence="1 6">Cell membrane</location>
        <topology evidence="1 6">Multi-pass membrane protein</topology>
    </subcellularLocation>
</comment>
<dbReference type="NCBIfam" id="TIGR01097">
    <property type="entry name" value="PhnE"/>
    <property type="match status" value="1"/>
</dbReference>
<dbReference type="InterPro" id="IPR005769">
    <property type="entry name" value="PhnE/PtxC"/>
</dbReference>
<accession>A0A917KWA7</accession>
<comment type="caution">
    <text evidence="8">The sequence shown here is derived from an EMBL/GenBank/DDBJ whole genome shotgun (WGS) entry which is preliminary data.</text>
</comment>
<dbReference type="InterPro" id="IPR000515">
    <property type="entry name" value="MetI-like"/>
</dbReference>
<dbReference type="PROSITE" id="PS50928">
    <property type="entry name" value="ABC_TM1"/>
    <property type="match status" value="1"/>
</dbReference>
<dbReference type="RefSeq" id="WP_188970651.1">
    <property type="nucleotide sequence ID" value="NZ_BMKW01000011.1"/>
</dbReference>
<evidence type="ECO:0000256" key="2">
    <source>
        <dbReference type="ARBA" id="ARBA00022448"/>
    </source>
</evidence>
<feature type="transmembrane region" description="Helical" evidence="6">
    <location>
        <begin position="66"/>
        <end position="93"/>
    </location>
</feature>
<reference evidence="8" key="1">
    <citation type="journal article" date="2014" name="Int. J. Syst. Evol. Microbiol.">
        <title>Complete genome sequence of Corynebacterium casei LMG S-19264T (=DSM 44701T), isolated from a smear-ripened cheese.</title>
        <authorList>
            <consortium name="US DOE Joint Genome Institute (JGI-PGF)"/>
            <person name="Walter F."/>
            <person name="Albersmeier A."/>
            <person name="Kalinowski J."/>
            <person name="Ruckert C."/>
        </authorList>
    </citation>
    <scope>NUCLEOTIDE SEQUENCE</scope>
    <source>
        <strain evidence="8">CGMCC 1.3617</strain>
    </source>
</reference>
<dbReference type="EMBL" id="BMKW01000011">
    <property type="protein sequence ID" value="GGJ31202.1"/>
    <property type="molecule type" value="Genomic_DNA"/>
</dbReference>
<dbReference type="Gene3D" id="1.10.3720.10">
    <property type="entry name" value="MetI-like"/>
    <property type="match status" value="1"/>
</dbReference>
<keyword evidence="2 6" id="KW-0813">Transport</keyword>
<keyword evidence="5 6" id="KW-0472">Membrane</keyword>
<feature type="domain" description="ABC transmembrane type-1" evidence="7">
    <location>
        <begin position="62"/>
        <end position="245"/>
    </location>
</feature>
<name>A0A917KWA7_9PROT</name>
<feature type="transmembrane region" description="Helical" evidence="6">
    <location>
        <begin position="227"/>
        <end position="245"/>
    </location>
</feature>
<comment type="similarity">
    <text evidence="6">Belongs to the binding-protein-dependent transport system permease family.</text>
</comment>
<dbReference type="SUPFAM" id="SSF161098">
    <property type="entry name" value="MetI-like"/>
    <property type="match status" value="1"/>
</dbReference>
<evidence type="ECO:0000256" key="5">
    <source>
        <dbReference type="ARBA" id="ARBA00023136"/>
    </source>
</evidence>
<keyword evidence="4 6" id="KW-1133">Transmembrane helix</keyword>
<keyword evidence="9" id="KW-1185">Reference proteome</keyword>
<dbReference type="AlphaFoldDB" id="A0A917KWA7"/>
<sequence>MRRFGTAPVIFATGFLLLAAALWRVDASPGRVWEGLSRLGWLLALMWPPSPGGDLPDLLEGLAQSLAMAFLGTVLAASLALPLSLLGAGNVVGSALLRFSVRRLYDGLRGVDTLVWALIFVSAVGMGPFAGILALMVPDIGTLAKLFSEALEAADRRQVEAVRAAGAGRLLAVRLGLLPQVAPVMLSQVLYTLESNTRSATILGVAGAGGIGLALSDRIRINNWDEAAFIILMILAAVAVIDWASRTLRLRLIRP</sequence>
<proteinExistence type="inferred from homology"/>
<organism evidence="8 9">
    <name type="scientific">Neoroseomonas lacus</name>
    <dbReference type="NCBI Taxonomy" id="287609"/>
    <lineage>
        <taxon>Bacteria</taxon>
        <taxon>Pseudomonadati</taxon>
        <taxon>Pseudomonadota</taxon>
        <taxon>Alphaproteobacteria</taxon>
        <taxon>Acetobacterales</taxon>
        <taxon>Acetobacteraceae</taxon>
        <taxon>Neoroseomonas</taxon>
    </lineage>
</organism>
<evidence type="ECO:0000259" key="7">
    <source>
        <dbReference type="PROSITE" id="PS50928"/>
    </source>
</evidence>
<evidence type="ECO:0000313" key="9">
    <source>
        <dbReference type="Proteomes" id="UP000661507"/>
    </source>
</evidence>
<dbReference type="CDD" id="cd06261">
    <property type="entry name" value="TM_PBP2"/>
    <property type="match status" value="1"/>
</dbReference>
<evidence type="ECO:0000256" key="4">
    <source>
        <dbReference type="ARBA" id="ARBA00022989"/>
    </source>
</evidence>